<keyword evidence="1" id="KW-1133">Transmembrane helix</keyword>
<dbReference type="KEGG" id="vnx:VNE69_05224"/>
<feature type="chain" id="PRO_5043511743" evidence="2">
    <location>
        <begin position="21"/>
        <end position="305"/>
    </location>
</feature>
<protein>
    <submittedName>
        <fullName evidence="3">SP-containing membrane protein</fullName>
    </submittedName>
</protein>
<keyword evidence="1" id="KW-0812">Transmembrane</keyword>
<keyword evidence="4" id="KW-1185">Reference proteome</keyword>
<organism evidence="3 4">
    <name type="scientific">Vairimorpha necatrix</name>
    <dbReference type="NCBI Taxonomy" id="6039"/>
    <lineage>
        <taxon>Eukaryota</taxon>
        <taxon>Fungi</taxon>
        <taxon>Fungi incertae sedis</taxon>
        <taxon>Microsporidia</taxon>
        <taxon>Nosematidae</taxon>
        <taxon>Vairimorpha</taxon>
    </lineage>
</organism>
<feature type="transmembrane region" description="Helical" evidence="1">
    <location>
        <begin position="261"/>
        <end position="284"/>
    </location>
</feature>
<evidence type="ECO:0000256" key="2">
    <source>
        <dbReference type="SAM" id="SignalP"/>
    </source>
</evidence>
<keyword evidence="2" id="KW-0732">Signal</keyword>
<dbReference type="RefSeq" id="XP_065329780.1">
    <property type="nucleotide sequence ID" value="XM_065473708.1"/>
</dbReference>
<gene>
    <name evidence="3" type="ORF">VNE69_05224</name>
</gene>
<dbReference type="Proteomes" id="UP001334084">
    <property type="component" value="Chromosome 5"/>
</dbReference>
<evidence type="ECO:0000256" key="1">
    <source>
        <dbReference type="SAM" id="Phobius"/>
    </source>
</evidence>
<name>A0AAX4JCC6_9MICR</name>
<accession>A0AAX4JCC6</accession>
<proteinExistence type="predicted"/>
<keyword evidence="1" id="KW-0472">Membrane</keyword>
<feature type="signal peptide" evidence="2">
    <location>
        <begin position="1"/>
        <end position="20"/>
    </location>
</feature>
<dbReference type="EMBL" id="CP142730">
    <property type="protein sequence ID" value="WUR03635.1"/>
    <property type="molecule type" value="Genomic_DNA"/>
</dbReference>
<dbReference type="AlphaFoldDB" id="A0AAX4JCC6"/>
<sequence>MKLSLNFFPLVLCMMRLVLGSNIRTDEVESCSYKKKCVRLKDNLEKKFPQLKDLKDFIETVYGNMAGSDGFKEALEKSKSKNSLEVRLKMLHIAHSELVMLKLNMSDNNSKLFQRLPEPDITIVDDLSRFTVNAYNMFHYKWPNETTNSEEKRREIKKCIFNNISLLKDVNGALIGLRFIIPAYKKEDLERIAEITEIKNKSKTTISKLQSCNKSILNKLYSYRFGAFLFSFFFGMFSSYREYDPNNSTYENFFGGIWSSYKYFNVFTFYILIVALIAKGFLYLCEKSSNLFNVTKKKKILYKEE</sequence>
<evidence type="ECO:0000313" key="3">
    <source>
        <dbReference type="EMBL" id="WUR03635.1"/>
    </source>
</evidence>
<feature type="transmembrane region" description="Helical" evidence="1">
    <location>
        <begin position="221"/>
        <end position="240"/>
    </location>
</feature>
<evidence type="ECO:0000313" key="4">
    <source>
        <dbReference type="Proteomes" id="UP001334084"/>
    </source>
</evidence>
<reference evidence="3" key="1">
    <citation type="journal article" date="2024" name="BMC Genomics">
        <title>Functional annotation of a divergent genome using sequence and structure-based similarity.</title>
        <authorList>
            <person name="Svedberg D."/>
            <person name="Winiger R.R."/>
            <person name="Berg A."/>
            <person name="Sharma H."/>
            <person name="Tellgren-Roth C."/>
            <person name="Debrunner-Vossbrinck B.A."/>
            <person name="Vossbrinck C.R."/>
            <person name="Barandun J."/>
        </authorList>
    </citation>
    <scope>NUCLEOTIDE SEQUENCE</scope>
    <source>
        <strain evidence="3">Illinois isolate</strain>
    </source>
</reference>
<dbReference type="GeneID" id="90541448"/>